<dbReference type="SMART" id="SM00382">
    <property type="entry name" value="AAA"/>
    <property type="match status" value="1"/>
</dbReference>
<keyword evidence="3 5" id="KW-0067">ATP-binding</keyword>
<dbReference type="PROSITE" id="PS50893">
    <property type="entry name" value="ABC_TRANSPORTER_2"/>
    <property type="match status" value="1"/>
</dbReference>
<dbReference type="Proteomes" id="UP000637695">
    <property type="component" value="Unassembled WGS sequence"/>
</dbReference>
<dbReference type="RefSeq" id="WP_188880723.1">
    <property type="nucleotide sequence ID" value="NZ_BMOY01000003.1"/>
</dbReference>
<keyword evidence="2" id="KW-0547">Nucleotide-binding</keyword>
<evidence type="ECO:0000313" key="6">
    <source>
        <dbReference type="Proteomes" id="UP000637695"/>
    </source>
</evidence>
<dbReference type="AlphaFoldDB" id="A0A917K1R5"/>
<dbReference type="GO" id="GO:0005524">
    <property type="term" value="F:ATP binding"/>
    <property type="evidence" value="ECO:0007669"/>
    <property type="project" value="UniProtKB-KW"/>
</dbReference>
<dbReference type="GO" id="GO:0022857">
    <property type="term" value="F:transmembrane transporter activity"/>
    <property type="evidence" value="ECO:0007669"/>
    <property type="project" value="TreeGrafter"/>
</dbReference>
<keyword evidence="1" id="KW-0813">Transport</keyword>
<dbReference type="InterPro" id="IPR017911">
    <property type="entry name" value="MacB-like_ATP-bd"/>
</dbReference>
<gene>
    <name evidence="5" type="ORF">GCM10010885_02860</name>
</gene>
<dbReference type="Gene3D" id="3.40.50.300">
    <property type="entry name" value="P-loop containing nucleotide triphosphate hydrolases"/>
    <property type="match status" value="1"/>
</dbReference>
<comment type="caution">
    <text evidence="5">The sequence shown here is derived from an EMBL/GenBank/DDBJ whole genome shotgun (WGS) entry which is preliminary data.</text>
</comment>
<dbReference type="GO" id="GO:0098796">
    <property type="term" value="C:membrane protein complex"/>
    <property type="evidence" value="ECO:0007669"/>
    <property type="project" value="UniProtKB-ARBA"/>
</dbReference>
<dbReference type="CDD" id="cd03255">
    <property type="entry name" value="ABC_MJ0796_LolCDE_FtsE"/>
    <property type="match status" value="1"/>
</dbReference>
<proteinExistence type="predicted"/>
<dbReference type="FunFam" id="3.40.50.300:FF:000032">
    <property type="entry name" value="Export ABC transporter ATP-binding protein"/>
    <property type="match status" value="1"/>
</dbReference>
<keyword evidence="6" id="KW-1185">Reference proteome</keyword>
<organism evidence="5 6">
    <name type="scientific">Alicyclobacillus cellulosilyticus</name>
    <dbReference type="NCBI Taxonomy" id="1003997"/>
    <lineage>
        <taxon>Bacteria</taxon>
        <taxon>Bacillati</taxon>
        <taxon>Bacillota</taxon>
        <taxon>Bacilli</taxon>
        <taxon>Bacillales</taxon>
        <taxon>Alicyclobacillaceae</taxon>
        <taxon>Alicyclobacillus</taxon>
    </lineage>
</organism>
<dbReference type="InterPro" id="IPR027417">
    <property type="entry name" value="P-loop_NTPase"/>
</dbReference>
<dbReference type="PROSITE" id="PS00211">
    <property type="entry name" value="ABC_TRANSPORTER_1"/>
    <property type="match status" value="1"/>
</dbReference>
<name>A0A917K1R5_9BACL</name>
<dbReference type="InterPro" id="IPR015854">
    <property type="entry name" value="ABC_transpr_LolD-like"/>
</dbReference>
<accession>A0A917K1R5</accession>
<evidence type="ECO:0000259" key="4">
    <source>
        <dbReference type="PROSITE" id="PS50893"/>
    </source>
</evidence>
<protein>
    <submittedName>
        <fullName evidence="5">Peptide ABC transporter ATP-binding protein</fullName>
    </submittedName>
</protein>
<evidence type="ECO:0000256" key="1">
    <source>
        <dbReference type="ARBA" id="ARBA00022448"/>
    </source>
</evidence>
<dbReference type="InterPro" id="IPR017871">
    <property type="entry name" value="ABC_transporter-like_CS"/>
</dbReference>
<dbReference type="GO" id="GO:0005886">
    <property type="term" value="C:plasma membrane"/>
    <property type="evidence" value="ECO:0007669"/>
    <property type="project" value="TreeGrafter"/>
</dbReference>
<evidence type="ECO:0000256" key="2">
    <source>
        <dbReference type="ARBA" id="ARBA00022741"/>
    </source>
</evidence>
<feature type="domain" description="ABC transporter" evidence="4">
    <location>
        <begin position="4"/>
        <end position="245"/>
    </location>
</feature>
<dbReference type="Pfam" id="PF00005">
    <property type="entry name" value="ABC_tran"/>
    <property type="match status" value="1"/>
</dbReference>
<dbReference type="InterPro" id="IPR003439">
    <property type="entry name" value="ABC_transporter-like_ATP-bd"/>
</dbReference>
<evidence type="ECO:0000256" key="3">
    <source>
        <dbReference type="ARBA" id="ARBA00022840"/>
    </source>
</evidence>
<dbReference type="EMBL" id="BMOY01000003">
    <property type="protein sequence ID" value="GGI96544.1"/>
    <property type="molecule type" value="Genomic_DNA"/>
</dbReference>
<sequence length="252" mass="27792">MSLLQVRKLTKFYAAGTSGLVVKALDRLDLDVPQGEFVCIMGPSGSGKSTLLNIVAGLERPTSGQVVWDGRDVTRLSAKEWAALRRRDLGFVFQTFNLLDALTVEENVALPLMLNRVDVASAAERVRVFLSELNLLEIADRYPHELSGGQQQRVAVARAMVHRPKLVLADEPTGSLDSASSQSVLELFMELNAVQTTTILMATHDPFAASYAHRVVFMKDGKVYNQLDRAGSRRSFFHEILHALSVLEEAVL</sequence>
<dbReference type="SUPFAM" id="SSF52540">
    <property type="entry name" value="P-loop containing nucleoside triphosphate hydrolases"/>
    <property type="match status" value="1"/>
</dbReference>
<dbReference type="InterPro" id="IPR003593">
    <property type="entry name" value="AAA+_ATPase"/>
</dbReference>
<dbReference type="PANTHER" id="PTHR24220">
    <property type="entry name" value="IMPORT ATP-BINDING PROTEIN"/>
    <property type="match status" value="1"/>
</dbReference>
<reference evidence="5" key="1">
    <citation type="journal article" date="2014" name="Int. J. Syst. Evol. Microbiol.">
        <title>Complete genome sequence of Corynebacterium casei LMG S-19264T (=DSM 44701T), isolated from a smear-ripened cheese.</title>
        <authorList>
            <consortium name="US DOE Joint Genome Institute (JGI-PGF)"/>
            <person name="Walter F."/>
            <person name="Albersmeier A."/>
            <person name="Kalinowski J."/>
            <person name="Ruckert C."/>
        </authorList>
    </citation>
    <scope>NUCLEOTIDE SEQUENCE</scope>
    <source>
        <strain evidence="5">JCM 18487</strain>
    </source>
</reference>
<dbReference type="GO" id="GO:0016887">
    <property type="term" value="F:ATP hydrolysis activity"/>
    <property type="evidence" value="ECO:0007669"/>
    <property type="project" value="InterPro"/>
</dbReference>
<reference evidence="5" key="2">
    <citation type="submission" date="2020-09" db="EMBL/GenBank/DDBJ databases">
        <authorList>
            <person name="Sun Q."/>
            <person name="Ohkuma M."/>
        </authorList>
    </citation>
    <scope>NUCLEOTIDE SEQUENCE</scope>
    <source>
        <strain evidence="5">JCM 18487</strain>
    </source>
</reference>
<evidence type="ECO:0000313" key="5">
    <source>
        <dbReference type="EMBL" id="GGI96544.1"/>
    </source>
</evidence>